<feature type="repeat" description="PPR" evidence="2">
    <location>
        <begin position="328"/>
        <end position="362"/>
    </location>
</feature>
<dbReference type="GO" id="GO:0006396">
    <property type="term" value="P:RNA processing"/>
    <property type="evidence" value="ECO:0007669"/>
    <property type="project" value="TreeGrafter"/>
</dbReference>
<proteinExistence type="predicted"/>
<sequence length="474" mass="52647">MAAIRSQTRLLHPLPPLSLSHSFSASPEIPSVSGDANDNLVSTAVSILRSQRCRSRWNFLKSILPSSGISPSESSAILLHLRNNPRLALRFFLWSRDHSLCNHNLTSYFTVIHILARSRLRSAALSLLRAAIRSHPNTPPSSLLQTLALTYRHCDSAPFVFDLLIQAYLHSHNLDPALSVLRSLRSRGIRPLTSTANSLLRATANLRGSAAAFNLYRDLVESFRPNPQTFNTLLLALYRDGRAESNGEILAEMDRFGCDPNAFTYSIQMAGCSDVTEARRLWEEMAEKGIKPDTAAYNTLIKGYCEAGKVGKGEELYREMVMEGLKTTGTTLELLIKGHCRAGNVEAAMLVYEDMRRKGFCPEAEIVDEMLVEMCEKGMVEEEGLGVFRGEMGREGVVLGIRRRSYEVVIMGLCGAGRMEEASKLQAEMAGRGLEPDARVYEAFICGYEKAGEFEMADKLRKEMVQMQLGEDGN</sequence>
<dbReference type="PROSITE" id="PS51375">
    <property type="entry name" value="PPR"/>
    <property type="match status" value="5"/>
</dbReference>
<dbReference type="AlphaFoldDB" id="A0AAV7GPN9"/>
<evidence type="ECO:0008006" key="5">
    <source>
        <dbReference type="Google" id="ProtNLM"/>
    </source>
</evidence>
<dbReference type="Gene3D" id="1.25.40.10">
    <property type="entry name" value="Tetratricopeptide repeat domain"/>
    <property type="match status" value="4"/>
</dbReference>
<dbReference type="GO" id="GO:0007005">
    <property type="term" value="P:mitochondrion organization"/>
    <property type="evidence" value="ECO:0007669"/>
    <property type="project" value="TreeGrafter"/>
</dbReference>
<dbReference type="PANTHER" id="PTHR47934">
    <property type="entry name" value="PENTATRICOPEPTIDE REPEAT-CONTAINING PROTEIN PET309, MITOCHONDRIAL"/>
    <property type="match status" value="1"/>
</dbReference>
<gene>
    <name evidence="3" type="ORF">IEQ34_012759</name>
</gene>
<feature type="repeat" description="PPR" evidence="2">
    <location>
        <begin position="226"/>
        <end position="260"/>
    </location>
</feature>
<dbReference type="InterPro" id="IPR011990">
    <property type="entry name" value="TPR-like_helical_dom_sf"/>
</dbReference>
<evidence type="ECO:0000313" key="3">
    <source>
        <dbReference type="EMBL" id="KAH0457444.1"/>
    </source>
</evidence>
<organism evidence="3 4">
    <name type="scientific">Dendrobium chrysotoxum</name>
    <name type="common">Orchid</name>
    <dbReference type="NCBI Taxonomy" id="161865"/>
    <lineage>
        <taxon>Eukaryota</taxon>
        <taxon>Viridiplantae</taxon>
        <taxon>Streptophyta</taxon>
        <taxon>Embryophyta</taxon>
        <taxon>Tracheophyta</taxon>
        <taxon>Spermatophyta</taxon>
        <taxon>Magnoliopsida</taxon>
        <taxon>Liliopsida</taxon>
        <taxon>Asparagales</taxon>
        <taxon>Orchidaceae</taxon>
        <taxon>Epidendroideae</taxon>
        <taxon>Malaxideae</taxon>
        <taxon>Dendrobiinae</taxon>
        <taxon>Dendrobium</taxon>
    </lineage>
</organism>
<accession>A0AAV7GPN9</accession>
<dbReference type="GO" id="GO:0005739">
    <property type="term" value="C:mitochondrion"/>
    <property type="evidence" value="ECO:0007669"/>
    <property type="project" value="TreeGrafter"/>
</dbReference>
<evidence type="ECO:0000313" key="4">
    <source>
        <dbReference type="Proteomes" id="UP000775213"/>
    </source>
</evidence>
<protein>
    <recommendedName>
        <fullName evidence="5">Pentatricopeptide repeat-containing protein</fullName>
    </recommendedName>
</protein>
<dbReference type="EMBL" id="JAGFBR010000012">
    <property type="protein sequence ID" value="KAH0457444.1"/>
    <property type="molecule type" value="Genomic_DNA"/>
</dbReference>
<dbReference type="NCBIfam" id="TIGR00756">
    <property type="entry name" value="PPR"/>
    <property type="match status" value="4"/>
</dbReference>
<dbReference type="PANTHER" id="PTHR47934:SF8">
    <property type="entry name" value="PENTACOTRIPEPTIDE-REPEAT REGION OF PRORP DOMAIN-CONTAINING PROTEIN"/>
    <property type="match status" value="1"/>
</dbReference>
<dbReference type="InterPro" id="IPR002885">
    <property type="entry name" value="PPR_rpt"/>
</dbReference>
<comment type="caution">
    <text evidence="3">The sequence shown here is derived from an EMBL/GenBank/DDBJ whole genome shotgun (WGS) entry which is preliminary data.</text>
</comment>
<feature type="repeat" description="PPR" evidence="2">
    <location>
        <begin position="293"/>
        <end position="327"/>
    </location>
</feature>
<dbReference type="Pfam" id="PF01535">
    <property type="entry name" value="PPR"/>
    <property type="match status" value="2"/>
</dbReference>
<evidence type="ECO:0000256" key="2">
    <source>
        <dbReference type="PROSITE-ProRule" id="PRU00708"/>
    </source>
</evidence>
<dbReference type="Proteomes" id="UP000775213">
    <property type="component" value="Unassembled WGS sequence"/>
</dbReference>
<feature type="repeat" description="PPR" evidence="2">
    <location>
        <begin position="157"/>
        <end position="191"/>
    </location>
</feature>
<feature type="repeat" description="PPR" evidence="2">
    <location>
        <begin position="402"/>
        <end position="436"/>
    </location>
</feature>
<keyword evidence="4" id="KW-1185">Reference proteome</keyword>
<dbReference type="InterPro" id="IPR051114">
    <property type="entry name" value="Mito_RNA_Proc_CCM1"/>
</dbReference>
<dbReference type="GO" id="GO:0003729">
    <property type="term" value="F:mRNA binding"/>
    <property type="evidence" value="ECO:0007669"/>
    <property type="project" value="TreeGrafter"/>
</dbReference>
<reference evidence="3 4" key="1">
    <citation type="journal article" date="2021" name="Hortic Res">
        <title>Chromosome-scale assembly of the Dendrobium chrysotoxum genome enhances the understanding of orchid evolution.</title>
        <authorList>
            <person name="Zhang Y."/>
            <person name="Zhang G.Q."/>
            <person name="Zhang D."/>
            <person name="Liu X.D."/>
            <person name="Xu X.Y."/>
            <person name="Sun W.H."/>
            <person name="Yu X."/>
            <person name="Zhu X."/>
            <person name="Wang Z.W."/>
            <person name="Zhao X."/>
            <person name="Zhong W.Y."/>
            <person name="Chen H."/>
            <person name="Yin W.L."/>
            <person name="Huang T."/>
            <person name="Niu S.C."/>
            <person name="Liu Z.J."/>
        </authorList>
    </citation>
    <scope>NUCLEOTIDE SEQUENCE [LARGE SCALE GENOMIC DNA]</scope>
    <source>
        <strain evidence="3">Lindl</strain>
    </source>
</reference>
<evidence type="ECO:0000256" key="1">
    <source>
        <dbReference type="ARBA" id="ARBA00022737"/>
    </source>
</evidence>
<name>A0AAV7GPN9_DENCH</name>
<dbReference type="Pfam" id="PF13041">
    <property type="entry name" value="PPR_2"/>
    <property type="match status" value="2"/>
</dbReference>
<keyword evidence="1" id="KW-0677">Repeat</keyword>